<dbReference type="Pfam" id="PF00932">
    <property type="entry name" value="LTD"/>
    <property type="match status" value="1"/>
</dbReference>
<reference evidence="4 5" key="1">
    <citation type="submission" date="2017-10" db="EMBL/GenBank/DDBJ databases">
        <title>Sequencing the genomes of 1000 actinobacteria strains.</title>
        <authorList>
            <person name="Klenk H.-P."/>
        </authorList>
    </citation>
    <scope>NUCLEOTIDE SEQUENCE [LARGE SCALE GENOMIC DNA]</scope>
    <source>
        <strain evidence="4 5">DSM 21838</strain>
    </source>
</reference>
<evidence type="ECO:0000256" key="1">
    <source>
        <dbReference type="SAM" id="MobiDB-lite"/>
    </source>
</evidence>
<dbReference type="CDD" id="cd04486">
    <property type="entry name" value="YhcR_OBF_like"/>
    <property type="match status" value="1"/>
</dbReference>
<evidence type="ECO:0000256" key="2">
    <source>
        <dbReference type="SAM" id="SignalP"/>
    </source>
</evidence>
<name>A0A2A9ENR9_9MICO</name>
<keyword evidence="2" id="KW-0732">Signal</keyword>
<dbReference type="Gene3D" id="3.60.10.10">
    <property type="entry name" value="Endonuclease/exonuclease/phosphatase"/>
    <property type="match status" value="1"/>
</dbReference>
<dbReference type="Pfam" id="PF03372">
    <property type="entry name" value="Exo_endo_phos"/>
    <property type="match status" value="1"/>
</dbReference>
<feature type="compositionally biased region" description="Basic and acidic residues" evidence="1">
    <location>
        <begin position="813"/>
        <end position="822"/>
    </location>
</feature>
<dbReference type="InterPro" id="IPR036415">
    <property type="entry name" value="Lamin_tail_dom_sf"/>
</dbReference>
<dbReference type="CDD" id="cd10283">
    <property type="entry name" value="MnuA_DNase1-like"/>
    <property type="match status" value="1"/>
</dbReference>
<feature type="signal peptide" evidence="2">
    <location>
        <begin position="1"/>
        <end position="36"/>
    </location>
</feature>
<feature type="chain" id="PRO_5013060915" description="LTD domain-containing protein" evidence="2">
    <location>
        <begin position="37"/>
        <end position="840"/>
    </location>
</feature>
<sequence length="840" mass="87822">MKSSPRRARARKAEVAAAAVGAVLLAPLVAVVPAHAAPDGSGVIINEAYLVGGSSSQPYTHKFVELYNPTDKPVDLTGMSLQYKSAKGASFTGVAPLTGTIPARGYYLVQGGSNASNGAALPTPDLVAGGINPGGTDGVLALAEGTAALTLPVGDVAGDERVVDLLGYGAGNTFETAAAPAGRGTGTVGSLARTTFVDTDDNSADFTFVTVVTPQNSGTQVDPPRTDTCGDPDEAVALVSDIQGAGARFDPACSGEQTVEAVVTAVTPGLSGFYVQEEPEDSDGDDATSEGIFVFSRSIPAGVEVGKLVRVTGTVSEYTSSGSSQTQLTGPRVEVLGDAAAIVPTDVTFPVATPETLEQYEGMLVELTDTLVVSEYFNYDRFGEIVLAKPLDGQDRLHTPTAVVEPGPEAQALLAEYDRRTITLDDAVSAQNPQTVPHPGNGEPFSAENTFRGGDTITGVQGVIDNSHGVYRLQPTTYGDYAAVNPRPEAPEVGGRVQVASFNVLNYFLTLDEGEAICGPERNVDCRGANSAEELERQREKTVTAIAQLDADVVGLMEMENTPGVEPAADLAAGLNDRLGAGTYDFIDTGVVGTDAIRLGFLYQPGEVTPVGDFAVLDASVDPRFDDTKNRPMITQTFREIGSGEVFTVSINHLKSKGSACTGDPDTGDGQGNCNLTRTAAAEAVADFLAGDPTGSGDPDHLVLGDLNSYDHEDPIRAFTSAGYTDLVKKFGGDEAYGYVFDGMVGYLDHALSNESLTAQVTGTAEWHINADEPDILDYNLDFGRSAGYWTGDAYRSSDHDPVLVGLDLSGKPGDRPDHSYEQGRPAHSYQQGRPAHAGR</sequence>
<keyword evidence="5" id="KW-1185">Reference proteome</keyword>
<evidence type="ECO:0000313" key="5">
    <source>
        <dbReference type="Proteomes" id="UP000222106"/>
    </source>
</evidence>
<dbReference type="InterPro" id="IPR047971">
    <property type="entry name" value="ExeM-like"/>
</dbReference>
<dbReference type="InterPro" id="IPR001322">
    <property type="entry name" value="Lamin_tail_dom"/>
</dbReference>
<dbReference type="SUPFAM" id="SSF56219">
    <property type="entry name" value="DNase I-like"/>
    <property type="match status" value="1"/>
</dbReference>
<dbReference type="PROSITE" id="PS51841">
    <property type="entry name" value="LTD"/>
    <property type="match status" value="1"/>
</dbReference>
<protein>
    <recommendedName>
        <fullName evidence="3">LTD domain-containing protein</fullName>
    </recommendedName>
</protein>
<evidence type="ECO:0000259" key="3">
    <source>
        <dbReference type="PROSITE" id="PS51841"/>
    </source>
</evidence>
<dbReference type="Proteomes" id="UP000222106">
    <property type="component" value="Unassembled WGS sequence"/>
</dbReference>
<dbReference type="InterPro" id="IPR005135">
    <property type="entry name" value="Endo/exonuclease/phosphatase"/>
</dbReference>
<dbReference type="PANTHER" id="PTHR42834">
    <property type="entry name" value="ENDONUCLEASE/EXONUCLEASE/PHOSPHATASE FAMILY PROTEIN (AFU_ORTHOLOGUE AFUA_3G09210)"/>
    <property type="match status" value="1"/>
</dbReference>
<dbReference type="SUPFAM" id="SSF74853">
    <property type="entry name" value="Lamin A/C globular tail domain"/>
    <property type="match status" value="1"/>
</dbReference>
<dbReference type="GO" id="GO:0003824">
    <property type="term" value="F:catalytic activity"/>
    <property type="evidence" value="ECO:0007669"/>
    <property type="project" value="InterPro"/>
</dbReference>
<feature type="region of interest" description="Disordered" evidence="1">
    <location>
        <begin position="808"/>
        <end position="840"/>
    </location>
</feature>
<accession>A0A2A9ENR9</accession>
<organism evidence="4 5">
    <name type="scientific">Georgenia soli</name>
    <dbReference type="NCBI Taxonomy" id="638953"/>
    <lineage>
        <taxon>Bacteria</taxon>
        <taxon>Bacillati</taxon>
        <taxon>Actinomycetota</taxon>
        <taxon>Actinomycetes</taxon>
        <taxon>Micrococcales</taxon>
        <taxon>Bogoriellaceae</taxon>
        <taxon>Georgenia</taxon>
    </lineage>
</organism>
<dbReference type="PANTHER" id="PTHR42834:SF1">
    <property type="entry name" value="ENDONUCLEASE_EXONUCLEASE_PHOSPHATASE FAMILY PROTEIN (AFU_ORTHOLOGUE AFUA_3G09210)"/>
    <property type="match status" value="1"/>
</dbReference>
<proteinExistence type="predicted"/>
<dbReference type="EMBL" id="PDJI01000004">
    <property type="protein sequence ID" value="PFG40236.1"/>
    <property type="molecule type" value="Genomic_DNA"/>
</dbReference>
<dbReference type="AlphaFoldDB" id="A0A2A9ENR9"/>
<comment type="caution">
    <text evidence="4">The sequence shown here is derived from an EMBL/GenBank/DDBJ whole genome shotgun (WGS) entry which is preliminary data.</text>
</comment>
<evidence type="ECO:0000313" key="4">
    <source>
        <dbReference type="EMBL" id="PFG40236.1"/>
    </source>
</evidence>
<feature type="domain" description="LTD" evidence="3">
    <location>
        <begin position="30"/>
        <end position="170"/>
    </location>
</feature>
<gene>
    <name evidence="4" type="ORF">ATJ97_2757</name>
</gene>
<dbReference type="InterPro" id="IPR036691">
    <property type="entry name" value="Endo/exonu/phosph_ase_sf"/>
</dbReference>
<dbReference type="NCBIfam" id="NF033681">
    <property type="entry name" value="ExeM_NucH_DNase"/>
    <property type="match status" value="1"/>
</dbReference>